<proteinExistence type="predicted"/>
<dbReference type="STRING" id="65499.SAMN04488000_1324"/>
<name>A0A1H9XCI1_9PSEU</name>
<organism evidence="1 2">
    <name type="scientific">Lentzea albida</name>
    <dbReference type="NCBI Taxonomy" id="65499"/>
    <lineage>
        <taxon>Bacteria</taxon>
        <taxon>Bacillati</taxon>
        <taxon>Actinomycetota</taxon>
        <taxon>Actinomycetes</taxon>
        <taxon>Pseudonocardiales</taxon>
        <taxon>Pseudonocardiaceae</taxon>
        <taxon>Lentzea</taxon>
    </lineage>
</organism>
<dbReference type="Proteomes" id="UP000199503">
    <property type="component" value="Unassembled WGS sequence"/>
</dbReference>
<keyword evidence="2" id="KW-1185">Reference proteome</keyword>
<dbReference type="RefSeq" id="WP_143091960.1">
    <property type="nucleotide sequence ID" value="NZ_FOFV01000032.1"/>
</dbReference>
<sequence>MSHRLALRDLVDVVRPARPVASVYLGSSPLRAWRARWHRLADQLNSDGADPEVVEVIGEVLRRARSTYLAADTLVAFAGRELPPRVFHTPGLRHLDLAWFSSPAHVLPLLAWLQERPPRVAVTAGRCCAELVSGDDRVSLNYPAGEWLAGVRSAAAACAEMLVRQEARLLVVAGEDEVVGALWEALPAPVRRDVVVRWTGRDLTPNRVAAEIRAAARSWTEGVLEDFNDRGRAHRLAVEGNGETLDAIAAGRLDDLLVASPEDIKATAWYGPAPTDVSRGWSPSRRCGLLADVAVRAALLSGTRVHVVHAASPSAPFEGIGGLCRVPLALVRS</sequence>
<evidence type="ECO:0000313" key="1">
    <source>
        <dbReference type="EMBL" id="SES43751.1"/>
    </source>
</evidence>
<dbReference type="OrthoDB" id="5179393at2"/>
<dbReference type="AlphaFoldDB" id="A0A1H9XCI1"/>
<gene>
    <name evidence="1" type="ORF">SAMN04488000_1324</name>
</gene>
<reference evidence="2" key="1">
    <citation type="submission" date="2016-10" db="EMBL/GenBank/DDBJ databases">
        <authorList>
            <person name="Varghese N."/>
            <person name="Submissions S."/>
        </authorList>
    </citation>
    <scope>NUCLEOTIDE SEQUENCE [LARGE SCALE GENOMIC DNA]</scope>
    <source>
        <strain evidence="2">DSM 44437</strain>
    </source>
</reference>
<protein>
    <submittedName>
        <fullName evidence="1">Uncharacterized protein</fullName>
    </submittedName>
</protein>
<evidence type="ECO:0000313" key="2">
    <source>
        <dbReference type="Proteomes" id="UP000199503"/>
    </source>
</evidence>
<accession>A0A1H9XCI1</accession>
<dbReference type="EMBL" id="FOFV01000032">
    <property type="protein sequence ID" value="SES43751.1"/>
    <property type="molecule type" value="Genomic_DNA"/>
</dbReference>